<dbReference type="Gene3D" id="1.10.510.10">
    <property type="entry name" value="Transferase(Phosphotransferase) domain 1"/>
    <property type="match status" value="1"/>
</dbReference>
<sequence length="106" mass="12309">MDNGGQNLRQREMERTGEKVPPQVSLSEAERAAFSTIFKSIHGAHVLHQDVRADNLLVDPTTGEVFIIDFDRAEISGAFHRNYDIEMRCLQNIFDKKYEPMNYHHY</sequence>
<evidence type="ECO:0000313" key="3">
    <source>
        <dbReference type="EMBL" id="KIM42899.1"/>
    </source>
</evidence>
<dbReference type="InterPro" id="IPR011009">
    <property type="entry name" value="Kinase-like_dom_sf"/>
</dbReference>
<dbReference type="EMBL" id="KN831777">
    <property type="protein sequence ID" value="KIM42899.1"/>
    <property type="molecule type" value="Genomic_DNA"/>
</dbReference>
<dbReference type="GO" id="GO:0005524">
    <property type="term" value="F:ATP binding"/>
    <property type="evidence" value="ECO:0007669"/>
    <property type="project" value="InterPro"/>
</dbReference>
<accession>A0A0C3CFC6</accession>
<name>A0A0C3CFC6_HEBCY</name>
<proteinExistence type="predicted"/>
<keyword evidence="4" id="KW-1185">Reference proteome</keyword>
<dbReference type="PROSITE" id="PS00109">
    <property type="entry name" value="PROTEIN_KINASE_TYR"/>
    <property type="match status" value="1"/>
</dbReference>
<dbReference type="GO" id="GO:0004672">
    <property type="term" value="F:protein kinase activity"/>
    <property type="evidence" value="ECO:0007669"/>
    <property type="project" value="InterPro"/>
</dbReference>
<dbReference type="PROSITE" id="PS50011">
    <property type="entry name" value="PROTEIN_KINASE_DOM"/>
    <property type="match status" value="1"/>
</dbReference>
<dbReference type="OrthoDB" id="2523927at2759"/>
<feature type="domain" description="Protein kinase" evidence="2">
    <location>
        <begin position="1"/>
        <end position="106"/>
    </location>
</feature>
<reference evidence="3 4" key="1">
    <citation type="submission" date="2014-04" db="EMBL/GenBank/DDBJ databases">
        <authorList>
            <consortium name="DOE Joint Genome Institute"/>
            <person name="Kuo A."/>
            <person name="Gay G."/>
            <person name="Dore J."/>
            <person name="Kohler A."/>
            <person name="Nagy L.G."/>
            <person name="Floudas D."/>
            <person name="Copeland A."/>
            <person name="Barry K.W."/>
            <person name="Cichocki N."/>
            <person name="Veneault-Fourrey C."/>
            <person name="LaButti K."/>
            <person name="Lindquist E.A."/>
            <person name="Lipzen A."/>
            <person name="Lundell T."/>
            <person name="Morin E."/>
            <person name="Murat C."/>
            <person name="Sun H."/>
            <person name="Tunlid A."/>
            <person name="Henrissat B."/>
            <person name="Grigoriev I.V."/>
            <person name="Hibbett D.S."/>
            <person name="Martin F."/>
            <person name="Nordberg H.P."/>
            <person name="Cantor M.N."/>
            <person name="Hua S.X."/>
        </authorList>
    </citation>
    <scope>NUCLEOTIDE SEQUENCE [LARGE SCALE GENOMIC DNA]</scope>
    <source>
        <strain evidence="4">h7</strain>
    </source>
</reference>
<dbReference type="InterPro" id="IPR008266">
    <property type="entry name" value="Tyr_kinase_AS"/>
</dbReference>
<gene>
    <name evidence="3" type="ORF">M413DRAFT_125364</name>
</gene>
<dbReference type="HOGENOM" id="CLU_2223581_0_0_1"/>
<dbReference type="Pfam" id="PF06293">
    <property type="entry name" value="Kdo"/>
    <property type="match status" value="1"/>
</dbReference>
<dbReference type="SUPFAM" id="SSF56112">
    <property type="entry name" value="Protein kinase-like (PK-like)"/>
    <property type="match status" value="1"/>
</dbReference>
<dbReference type="AlphaFoldDB" id="A0A0C3CFC6"/>
<dbReference type="Proteomes" id="UP000053424">
    <property type="component" value="Unassembled WGS sequence"/>
</dbReference>
<reference evidence="4" key="2">
    <citation type="submission" date="2015-01" db="EMBL/GenBank/DDBJ databases">
        <title>Evolutionary Origins and Diversification of the Mycorrhizal Mutualists.</title>
        <authorList>
            <consortium name="DOE Joint Genome Institute"/>
            <consortium name="Mycorrhizal Genomics Consortium"/>
            <person name="Kohler A."/>
            <person name="Kuo A."/>
            <person name="Nagy L.G."/>
            <person name="Floudas D."/>
            <person name="Copeland A."/>
            <person name="Barry K.W."/>
            <person name="Cichocki N."/>
            <person name="Veneault-Fourrey C."/>
            <person name="LaButti K."/>
            <person name="Lindquist E.A."/>
            <person name="Lipzen A."/>
            <person name="Lundell T."/>
            <person name="Morin E."/>
            <person name="Murat C."/>
            <person name="Riley R."/>
            <person name="Ohm R."/>
            <person name="Sun H."/>
            <person name="Tunlid A."/>
            <person name="Henrissat B."/>
            <person name="Grigoriev I.V."/>
            <person name="Hibbett D.S."/>
            <person name="Martin F."/>
        </authorList>
    </citation>
    <scope>NUCLEOTIDE SEQUENCE [LARGE SCALE GENOMIC DNA]</scope>
    <source>
        <strain evidence="4">h7</strain>
    </source>
</reference>
<evidence type="ECO:0000313" key="4">
    <source>
        <dbReference type="Proteomes" id="UP000053424"/>
    </source>
</evidence>
<evidence type="ECO:0000256" key="1">
    <source>
        <dbReference type="SAM" id="MobiDB-lite"/>
    </source>
</evidence>
<organism evidence="3 4">
    <name type="scientific">Hebeloma cylindrosporum</name>
    <dbReference type="NCBI Taxonomy" id="76867"/>
    <lineage>
        <taxon>Eukaryota</taxon>
        <taxon>Fungi</taxon>
        <taxon>Dikarya</taxon>
        <taxon>Basidiomycota</taxon>
        <taxon>Agaricomycotina</taxon>
        <taxon>Agaricomycetes</taxon>
        <taxon>Agaricomycetidae</taxon>
        <taxon>Agaricales</taxon>
        <taxon>Agaricineae</taxon>
        <taxon>Hymenogastraceae</taxon>
        <taxon>Hebeloma</taxon>
    </lineage>
</organism>
<feature type="compositionally biased region" description="Basic and acidic residues" evidence="1">
    <location>
        <begin position="9"/>
        <end position="18"/>
    </location>
</feature>
<feature type="region of interest" description="Disordered" evidence="1">
    <location>
        <begin position="1"/>
        <end position="25"/>
    </location>
</feature>
<dbReference type="InterPro" id="IPR000719">
    <property type="entry name" value="Prot_kinase_dom"/>
</dbReference>
<evidence type="ECO:0000259" key="2">
    <source>
        <dbReference type="PROSITE" id="PS50011"/>
    </source>
</evidence>
<protein>
    <recommendedName>
        <fullName evidence="2">Protein kinase domain-containing protein</fullName>
    </recommendedName>
</protein>